<dbReference type="EMBL" id="RAWG01000469">
    <property type="protein sequence ID" value="RKH30740.1"/>
    <property type="molecule type" value="Genomic_DNA"/>
</dbReference>
<accession>A0A3A8MG09</accession>
<evidence type="ECO:0000313" key="2">
    <source>
        <dbReference type="Proteomes" id="UP000273405"/>
    </source>
</evidence>
<comment type="caution">
    <text evidence="1">The sequence shown here is derived from an EMBL/GenBank/DDBJ whole genome shotgun (WGS) entry which is preliminary data.</text>
</comment>
<dbReference type="Proteomes" id="UP000273405">
    <property type="component" value="Unassembled WGS sequence"/>
</dbReference>
<evidence type="ECO:0000313" key="1">
    <source>
        <dbReference type="EMBL" id="RKH30740.1"/>
    </source>
</evidence>
<dbReference type="OrthoDB" id="5510617at2"/>
<keyword evidence="2" id="KW-1185">Reference proteome</keyword>
<dbReference type="AlphaFoldDB" id="A0A3A8MG09"/>
<name>A0A3A8MG09_9BACT</name>
<gene>
    <name evidence="1" type="ORF">D7X12_38900</name>
</gene>
<feature type="non-terminal residue" evidence="1">
    <location>
        <position position="1"/>
    </location>
</feature>
<sequence>QPTLPDIVSSDGLSFHLDQAYASLADIRLTLGTGRTCADVKDSLASGVGCEDAADGERSVLSLAGPFVFDLVHGTLVSVNGKQVSEDEDEDALEIPPGIYASIRFRFDTLVSGGEGFRARTRLFKDSKEWSMELTVPAGETLGFESTNPMLAVKEGGSLQVTFRQEKWIKDLPLASCYQQGDLTLADSVLSLDAARGECQGAGDRMRTNLRTHGGMSARSF</sequence>
<organism evidence="1 2">
    <name type="scientific">Corallococcus sicarius</name>
    <dbReference type="NCBI Taxonomy" id="2316726"/>
    <lineage>
        <taxon>Bacteria</taxon>
        <taxon>Pseudomonadati</taxon>
        <taxon>Myxococcota</taxon>
        <taxon>Myxococcia</taxon>
        <taxon>Myxococcales</taxon>
        <taxon>Cystobacterineae</taxon>
        <taxon>Myxococcaceae</taxon>
        <taxon>Corallococcus</taxon>
    </lineage>
</organism>
<dbReference type="RefSeq" id="WP_158620209.1">
    <property type="nucleotide sequence ID" value="NZ_RAWG01000469.1"/>
</dbReference>
<reference evidence="2" key="1">
    <citation type="submission" date="2018-09" db="EMBL/GenBank/DDBJ databases">
        <authorList>
            <person name="Livingstone P.G."/>
            <person name="Whitworth D.E."/>
        </authorList>
    </citation>
    <scope>NUCLEOTIDE SEQUENCE [LARGE SCALE GENOMIC DNA]</scope>
    <source>
        <strain evidence="2">CA040B</strain>
    </source>
</reference>
<protein>
    <submittedName>
        <fullName evidence="1">Uncharacterized protein</fullName>
    </submittedName>
</protein>
<proteinExistence type="predicted"/>